<dbReference type="GO" id="GO:0030198">
    <property type="term" value="P:extracellular matrix organization"/>
    <property type="evidence" value="ECO:0007669"/>
    <property type="project" value="TreeGrafter"/>
</dbReference>
<dbReference type="InterPro" id="IPR011489">
    <property type="entry name" value="EMI_domain"/>
</dbReference>
<dbReference type="InParanoid" id="A0A2J7PIH1"/>
<dbReference type="PROSITE" id="PS51041">
    <property type="entry name" value="EMI"/>
    <property type="match status" value="1"/>
</dbReference>
<dbReference type="InterPro" id="IPR000782">
    <property type="entry name" value="FAS1_domain"/>
</dbReference>
<evidence type="ECO:0000313" key="7">
    <source>
        <dbReference type="Proteomes" id="UP000235965"/>
    </source>
</evidence>
<dbReference type="PROSITE" id="PS50213">
    <property type="entry name" value="FAS1"/>
    <property type="match status" value="4"/>
</dbReference>
<dbReference type="GO" id="GO:0050839">
    <property type="term" value="F:cell adhesion molecule binding"/>
    <property type="evidence" value="ECO:0007669"/>
    <property type="project" value="TreeGrafter"/>
</dbReference>
<dbReference type="STRING" id="105785.A0A2J7PIH1"/>
<dbReference type="SMART" id="SM00554">
    <property type="entry name" value="FAS1"/>
    <property type="match status" value="4"/>
</dbReference>
<name>A0A2J7PIH1_9NEOP</name>
<organism evidence="6 7">
    <name type="scientific">Cryptotermes secundus</name>
    <dbReference type="NCBI Taxonomy" id="105785"/>
    <lineage>
        <taxon>Eukaryota</taxon>
        <taxon>Metazoa</taxon>
        <taxon>Ecdysozoa</taxon>
        <taxon>Arthropoda</taxon>
        <taxon>Hexapoda</taxon>
        <taxon>Insecta</taxon>
        <taxon>Pterygota</taxon>
        <taxon>Neoptera</taxon>
        <taxon>Polyneoptera</taxon>
        <taxon>Dictyoptera</taxon>
        <taxon>Blattodea</taxon>
        <taxon>Blattoidea</taxon>
        <taxon>Termitoidae</taxon>
        <taxon>Kalotermitidae</taxon>
        <taxon>Cryptotermitinae</taxon>
        <taxon>Cryptotermes</taxon>
    </lineage>
</organism>
<evidence type="ECO:0000313" key="6">
    <source>
        <dbReference type="EMBL" id="PNF16146.1"/>
    </source>
</evidence>
<dbReference type="FunFam" id="2.30.180.10:FF:000032">
    <property type="entry name" value="Fasciclin domain-containing protein, putative"/>
    <property type="match status" value="1"/>
</dbReference>
<dbReference type="GO" id="GO:0005615">
    <property type="term" value="C:extracellular space"/>
    <property type="evidence" value="ECO:0007669"/>
    <property type="project" value="TreeGrafter"/>
</dbReference>
<dbReference type="GO" id="GO:0007155">
    <property type="term" value="P:cell adhesion"/>
    <property type="evidence" value="ECO:0007669"/>
    <property type="project" value="TreeGrafter"/>
</dbReference>
<gene>
    <name evidence="6" type="ORF">B7P43_G03285</name>
</gene>
<feature type="domain" description="FAS1" evidence="4">
    <location>
        <begin position="506"/>
        <end position="642"/>
    </location>
</feature>
<feature type="domain" description="FAS1" evidence="4">
    <location>
        <begin position="236"/>
        <end position="367"/>
    </location>
</feature>
<feature type="chain" id="PRO_5014400338" evidence="3">
    <location>
        <begin position="26"/>
        <end position="650"/>
    </location>
</feature>
<feature type="domain" description="FAS1" evidence="4">
    <location>
        <begin position="96"/>
        <end position="229"/>
    </location>
</feature>
<dbReference type="PANTHER" id="PTHR10900">
    <property type="entry name" value="PERIOSTIN-RELATED"/>
    <property type="match status" value="1"/>
</dbReference>
<dbReference type="InterPro" id="IPR050904">
    <property type="entry name" value="Adhesion/Biosynth-related"/>
</dbReference>
<evidence type="ECO:0000259" key="4">
    <source>
        <dbReference type="PROSITE" id="PS50213"/>
    </source>
</evidence>
<dbReference type="InterPro" id="IPR036378">
    <property type="entry name" value="FAS1_dom_sf"/>
</dbReference>
<dbReference type="PANTHER" id="PTHR10900:SF114">
    <property type="entry name" value="FAS1 DOMAIN-CONTAINING PROTEIN"/>
    <property type="match status" value="1"/>
</dbReference>
<comment type="caution">
    <text evidence="6">The sequence shown here is derived from an EMBL/GenBank/DDBJ whole genome shotgun (WGS) entry which is preliminary data.</text>
</comment>
<feature type="domain" description="FAS1" evidence="4">
    <location>
        <begin position="371"/>
        <end position="502"/>
    </location>
</feature>
<dbReference type="SUPFAM" id="SSF82153">
    <property type="entry name" value="FAS1 domain"/>
    <property type="match status" value="4"/>
</dbReference>
<accession>A0A2J7PIH1</accession>
<feature type="domain" description="EMI" evidence="5">
    <location>
        <begin position="39"/>
        <end position="93"/>
    </location>
</feature>
<evidence type="ECO:0000256" key="3">
    <source>
        <dbReference type="SAM" id="SignalP"/>
    </source>
</evidence>
<sequence>MATDIPCSVILHMLVAVLLSPAATAKIPWWNIKIAQEQGPNACVVEEVPGSDYQYWTECKYWRNREICGQKAVIRYECCEGYQQVAGQQGCAGVKPLKNILDTARDLGAGKFVTYIEESGVSSELTKEGTYTLFAPLDDAFDELTREQRSHFESNRGNLRNPLLLYHLADRKLTSHNFRADLLVDTRYNGHKLRINKYSNGMETVNCAFIVRKDQEATNGVVHMIDSFLDPDFTVPRDLAELVVQDGRFSELAKAMEQSGFVDRLRNSQQPCTILAPSDEAFQKIPQSRLEKIMNDKYAREALLENHVIPHAICLPAIIGEHKVRTLGSQKLTFDCDKKGTTVEEKRLRSDFLMGQNGVLYMLDDLLLPDRAKSIMQLAEQEQLSVFLQLVRSAGLEDAFENFGEYTVFAPSESAMYALPPNQLQELKINKDKARNFVLYHAAQGRINSDQISDNQVVMSLDEQNPLRLQVYRKAIGVEDALIEKADLQGMNGNIHIINKALSPSNFSAGDILRRDGNFSIFLQAIEKVMESSPETLESQTPRASFTFFVPTDQAFNRLGATRLERIMDDPAYLTKTIKNHVVDNMMASEAFKPDLYYDIQTRQNIVDVVRKNGKLKVNDATVTDCDILSTNGVIHVINKVLLPDQHTEG</sequence>
<dbReference type="GO" id="GO:0031012">
    <property type="term" value="C:extracellular matrix"/>
    <property type="evidence" value="ECO:0007669"/>
    <property type="project" value="TreeGrafter"/>
</dbReference>
<proteinExistence type="predicted"/>
<keyword evidence="2" id="KW-1015">Disulfide bond</keyword>
<reference evidence="6 7" key="1">
    <citation type="submission" date="2017-12" db="EMBL/GenBank/DDBJ databases">
        <title>Hemimetabolous genomes reveal molecular basis of termite eusociality.</title>
        <authorList>
            <person name="Harrison M.C."/>
            <person name="Jongepier E."/>
            <person name="Robertson H.M."/>
            <person name="Arning N."/>
            <person name="Bitard-Feildel T."/>
            <person name="Chao H."/>
            <person name="Childers C.P."/>
            <person name="Dinh H."/>
            <person name="Doddapaneni H."/>
            <person name="Dugan S."/>
            <person name="Gowin J."/>
            <person name="Greiner C."/>
            <person name="Han Y."/>
            <person name="Hu H."/>
            <person name="Hughes D.S.T."/>
            <person name="Huylmans A.-K."/>
            <person name="Kemena C."/>
            <person name="Kremer L.P.M."/>
            <person name="Lee S.L."/>
            <person name="Lopez-Ezquerra A."/>
            <person name="Mallet L."/>
            <person name="Monroy-Kuhn J.M."/>
            <person name="Moser A."/>
            <person name="Murali S.C."/>
            <person name="Muzny D.M."/>
            <person name="Otani S."/>
            <person name="Piulachs M.-D."/>
            <person name="Poelchau M."/>
            <person name="Qu J."/>
            <person name="Schaub F."/>
            <person name="Wada-Katsumata A."/>
            <person name="Worley K.C."/>
            <person name="Xie Q."/>
            <person name="Ylla G."/>
            <person name="Poulsen M."/>
            <person name="Gibbs R.A."/>
            <person name="Schal C."/>
            <person name="Richards S."/>
            <person name="Belles X."/>
            <person name="Korb J."/>
            <person name="Bornberg-Bauer E."/>
        </authorList>
    </citation>
    <scope>NUCLEOTIDE SEQUENCE [LARGE SCALE GENOMIC DNA]</scope>
    <source>
        <tissue evidence="6">Whole body</tissue>
    </source>
</reference>
<evidence type="ECO:0000256" key="1">
    <source>
        <dbReference type="ARBA" id="ARBA00022729"/>
    </source>
</evidence>
<dbReference type="Proteomes" id="UP000235965">
    <property type="component" value="Unassembled WGS sequence"/>
</dbReference>
<dbReference type="Gene3D" id="2.30.180.10">
    <property type="entry name" value="FAS1 domain"/>
    <property type="match status" value="4"/>
</dbReference>
<dbReference type="Pfam" id="PF02469">
    <property type="entry name" value="Fasciclin"/>
    <property type="match status" value="4"/>
</dbReference>
<evidence type="ECO:0000256" key="2">
    <source>
        <dbReference type="ARBA" id="ARBA00023157"/>
    </source>
</evidence>
<feature type="signal peptide" evidence="3">
    <location>
        <begin position="1"/>
        <end position="25"/>
    </location>
</feature>
<dbReference type="OrthoDB" id="286301at2759"/>
<dbReference type="AlphaFoldDB" id="A0A2J7PIH1"/>
<keyword evidence="1 3" id="KW-0732">Signal</keyword>
<protein>
    <submittedName>
        <fullName evidence="6">Transforming growth factor-beta-induced protein ig-h3</fullName>
    </submittedName>
</protein>
<dbReference type="EMBL" id="NEVH01025127">
    <property type="protein sequence ID" value="PNF16146.1"/>
    <property type="molecule type" value="Genomic_DNA"/>
</dbReference>
<keyword evidence="7" id="KW-1185">Reference proteome</keyword>
<evidence type="ECO:0000259" key="5">
    <source>
        <dbReference type="PROSITE" id="PS51041"/>
    </source>
</evidence>